<feature type="compositionally biased region" description="Polar residues" evidence="3">
    <location>
        <begin position="557"/>
        <end position="575"/>
    </location>
</feature>
<dbReference type="RefSeq" id="XP_068350757.1">
    <property type="nucleotide sequence ID" value="XM_068494803.1"/>
</dbReference>
<comment type="similarity">
    <text evidence="1">Belongs to the SAPS family.</text>
</comment>
<dbReference type="OrthoDB" id="295029at2759"/>
<feature type="region of interest" description="Disordered" evidence="3">
    <location>
        <begin position="699"/>
        <end position="755"/>
    </location>
</feature>
<protein>
    <submittedName>
        <fullName evidence="4">Uncharacterized protein</fullName>
    </submittedName>
</protein>
<reference evidence="4" key="1">
    <citation type="submission" date="2016-10" db="EMBL/GenBank/DDBJ databases">
        <authorList>
            <person name="Benchimol M."/>
            <person name="Almeida L.G."/>
            <person name="Vasconcelos A.T."/>
            <person name="Perreira-Neves A."/>
            <person name="Rosa I.A."/>
            <person name="Tasca T."/>
            <person name="Bogo M.R."/>
            <person name="de Souza W."/>
        </authorList>
    </citation>
    <scope>NUCLEOTIDE SEQUENCE [LARGE SCALE GENOMIC DNA]</scope>
    <source>
        <strain evidence="4">K</strain>
    </source>
</reference>
<evidence type="ECO:0000256" key="3">
    <source>
        <dbReference type="SAM" id="MobiDB-lite"/>
    </source>
</evidence>
<feature type="region of interest" description="Disordered" evidence="3">
    <location>
        <begin position="430"/>
        <end position="467"/>
    </location>
</feature>
<accession>A0A1J4JK36</accession>
<dbReference type="VEuPathDB" id="TrichDB:TRFO_09319"/>
<gene>
    <name evidence="4" type="ORF">TRFO_09319</name>
</gene>
<dbReference type="GeneID" id="94829507"/>
<dbReference type="GO" id="GO:0019888">
    <property type="term" value="F:protein phosphatase regulator activity"/>
    <property type="evidence" value="ECO:0007669"/>
    <property type="project" value="TreeGrafter"/>
</dbReference>
<feature type="region of interest" description="Disordered" evidence="3">
    <location>
        <begin position="484"/>
        <end position="506"/>
    </location>
</feature>
<feature type="region of interest" description="Disordered" evidence="3">
    <location>
        <begin position="528"/>
        <end position="640"/>
    </location>
</feature>
<dbReference type="AlphaFoldDB" id="A0A1J4JK36"/>
<dbReference type="GO" id="GO:0019903">
    <property type="term" value="F:protein phosphatase binding"/>
    <property type="evidence" value="ECO:0007669"/>
    <property type="project" value="InterPro"/>
</dbReference>
<dbReference type="Proteomes" id="UP000179807">
    <property type="component" value="Unassembled WGS sequence"/>
</dbReference>
<dbReference type="EMBL" id="MLAK01001104">
    <property type="protein sequence ID" value="OHS97620.1"/>
    <property type="molecule type" value="Genomic_DNA"/>
</dbReference>
<evidence type="ECO:0000256" key="2">
    <source>
        <dbReference type="ARBA" id="ARBA00023306"/>
    </source>
</evidence>
<feature type="compositionally biased region" description="Pro residues" evidence="3">
    <location>
        <begin position="745"/>
        <end position="755"/>
    </location>
</feature>
<sequence>MYGVYNNAGAEIKEVLGKEGVTLSDVVQSEYFGPALNSNNSELLDFLFLPEIVTEMLDYLLTVKYFNCSLCKKFQYTFINIFNSPKESIRNKILNSDTVTQYFTSFLQSSDINIPKVAGYFCRIVEYLIACSAGEYLNRLNKLPQFLTENISTLGYRELFKVIIKNHINSIKFSNEMIQKILNSATTINKMYFTLTVLKSILSQFISNRDKNLIYFNCFTSENVVQLLFEIATRDNQNKMLAFEALDIINMIQHNLIRDNQNSDKINEIIQQNEYKFNDIIDPIDCRNPALISIYKNRCFDYIDILLDGKVSTFVGNTITTTLKTINDEDFATAIQKYDLKNKLIHCNLTNSKINGHLTRLIQIVHERHHVINSLNDNDWIKFYTDKFLPRLQLAMSSFGGMYPEKCDSDESGELSDDLALPCDNECEYSGSGSPSNSASGSASESGSESGSCSESTDDEDNECFGNIDDDKILKEEYFRKTLQLPPAPDLPPSFSSFTTNDDENSIFRLNNSKNGIISMNYNDSPLPEAINSPNKSTLNNSSTSDSNSEAKGTGIPSFSQSTSLNRPPTPLSMTSRHDRNTPNLLQPNFPTFSTTPQSSIPSITTPSISIPSSNPQTKINNDNQESQNEPSEEQKNAKSDGNALLKVSGTSSFTTIPFAPNMEPHVQTNERRISSQRNPIQVNNFDYIANLRQTNQNENKNTNESEIPPFQVAQPMSIPMDRRRSRKRMGDSVTQSDLSLLPKVIPPPATTGPQ</sequence>
<comment type="caution">
    <text evidence="4">The sequence shown here is derived from an EMBL/GenBank/DDBJ whole genome shotgun (WGS) entry which is preliminary data.</text>
</comment>
<dbReference type="PANTHER" id="PTHR12634">
    <property type="entry name" value="SIT4 YEAST -ASSOCIATING PROTEIN-RELATED"/>
    <property type="match status" value="1"/>
</dbReference>
<feature type="compositionally biased region" description="Low complexity" evidence="3">
    <location>
        <begin position="430"/>
        <end position="455"/>
    </location>
</feature>
<name>A0A1J4JK36_9EUKA</name>
<evidence type="ECO:0000313" key="4">
    <source>
        <dbReference type="EMBL" id="OHS97620.1"/>
    </source>
</evidence>
<proteinExistence type="inferred from homology"/>
<feature type="compositionally biased region" description="Low complexity" evidence="3">
    <location>
        <begin position="532"/>
        <end position="548"/>
    </location>
</feature>
<dbReference type="InterPro" id="IPR007587">
    <property type="entry name" value="SAPS"/>
</dbReference>
<keyword evidence="2" id="KW-0131">Cell cycle</keyword>
<feature type="compositionally biased region" description="Low complexity" evidence="3">
    <location>
        <begin position="588"/>
        <end position="630"/>
    </location>
</feature>
<feature type="region of interest" description="Disordered" evidence="3">
    <location>
        <begin position="656"/>
        <end position="679"/>
    </location>
</feature>
<evidence type="ECO:0000313" key="5">
    <source>
        <dbReference type="Proteomes" id="UP000179807"/>
    </source>
</evidence>
<dbReference type="PANTHER" id="PTHR12634:SF8">
    <property type="entry name" value="FIERY MOUNTAIN, ISOFORM D"/>
    <property type="match status" value="1"/>
</dbReference>
<organism evidence="4 5">
    <name type="scientific">Tritrichomonas foetus</name>
    <dbReference type="NCBI Taxonomy" id="1144522"/>
    <lineage>
        <taxon>Eukaryota</taxon>
        <taxon>Metamonada</taxon>
        <taxon>Parabasalia</taxon>
        <taxon>Tritrichomonadida</taxon>
        <taxon>Tritrichomonadidae</taxon>
        <taxon>Tritrichomonas</taxon>
    </lineage>
</organism>
<keyword evidence="5" id="KW-1185">Reference proteome</keyword>
<evidence type="ECO:0000256" key="1">
    <source>
        <dbReference type="ARBA" id="ARBA00006180"/>
    </source>
</evidence>